<protein>
    <submittedName>
        <fullName evidence="3">NodT family efflux transporter outer membrane factor (OMF) lipoprotein</fullName>
    </submittedName>
</protein>
<evidence type="ECO:0000313" key="4">
    <source>
        <dbReference type="Proteomes" id="UP000524450"/>
    </source>
</evidence>
<dbReference type="SUPFAM" id="SSF56954">
    <property type="entry name" value="Outer membrane efflux proteins (OEP)"/>
    <property type="match status" value="1"/>
</dbReference>
<keyword evidence="2" id="KW-0564">Palmitate</keyword>
<keyword evidence="2" id="KW-0732">Signal</keyword>
<keyword evidence="2" id="KW-0812">Transmembrane</keyword>
<evidence type="ECO:0000256" key="1">
    <source>
        <dbReference type="ARBA" id="ARBA00007613"/>
    </source>
</evidence>
<dbReference type="Gene3D" id="2.20.200.10">
    <property type="entry name" value="Outer membrane efflux proteins (OEP)"/>
    <property type="match status" value="1"/>
</dbReference>
<dbReference type="NCBIfam" id="TIGR01845">
    <property type="entry name" value="outer_NodT"/>
    <property type="match status" value="1"/>
</dbReference>
<dbReference type="AlphaFoldDB" id="A0A840G331"/>
<feature type="signal peptide" evidence="2">
    <location>
        <begin position="1"/>
        <end position="19"/>
    </location>
</feature>
<reference evidence="3 4" key="1">
    <citation type="submission" date="2020-08" db="EMBL/GenBank/DDBJ databases">
        <title>Genomic Encyclopedia of Type Strains, Phase IV (KMG-V): Genome sequencing to study the core and pangenomes of soil and plant-associated prokaryotes.</title>
        <authorList>
            <person name="Whitman W."/>
        </authorList>
    </citation>
    <scope>NUCLEOTIDE SEQUENCE [LARGE SCALE GENOMIC DNA]</scope>
    <source>
        <strain evidence="3 4">34/80</strain>
    </source>
</reference>
<comment type="similarity">
    <text evidence="1 2">Belongs to the outer membrane factor (OMF) (TC 1.B.17) family.</text>
</comment>
<dbReference type="InterPro" id="IPR003423">
    <property type="entry name" value="OMP_efflux"/>
</dbReference>
<feature type="chain" id="PRO_5033112390" evidence="2">
    <location>
        <begin position="20"/>
        <end position="484"/>
    </location>
</feature>
<proteinExistence type="inferred from homology"/>
<keyword evidence="2 3" id="KW-0449">Lipoprotein</keyword>
<dbReference type="Pfam" id="PF02321">
    <property type="entry name" value="OEP"/>
    <property type="match status" value="2"/>
</dbReference>
<evidence type="ECO:0000256" key="2">
    <source>
        <dbReference type="RuleBase" id="RU362097"/>
    </source>
</evidence>
<organism evidence="3 4">
    <name type="scientific">Variovorax guangxiensis</name>
    <dbReference type="NCBI Taxonomy" id="1775474"/>
    <lineage>
        <taxon>Bacteria</taxon>
        <taxon>Pseudomonadati</taxon>
        <taxon>Pseudomonadota</taxon>
        <taxon>Betaproteobacteria</taxon>
        <taxon>Burkholderiales</taxon>
        <taxon>Comamonadaceae</taxon>
        <taxon>Variovorax</taxon>
    </lineage>
</organism>
<keyword evidence="2" id="KW-0472">Membrane</keyword>
<dbReference type="PROSITE" id="PS51257">
    <property type="entry name" value="PROKAR_LIPOPROTEIN"/>
    <property type="match status" value="1"/>
</dbReference>
<dbReference type="InterPro" id="IPR010131">
    <property type="entry name" value="MdtP/NodT-like"/>
</dbReference>
<comment type="caution">
    <text evidence="3">The sequence shown here is derived from an EMBL/GenBank/DDBJ whole genome shotgun (WGS) entry which is preliminary data.</text>
</comment>
<gene>
    <name evidence="3" type="ORF">GGD71_006510</name>
</gene>
<dbReference type="PANTHER" id="PTHR30203:SF21">
    <property type="entry name" value="OUTER MEMBRANE COMPONENT OF MULTIDRUG EFFLUX PUMP-RELATED"/>
    <property type="match status" value="1"/>
</dbReference>
<evidence type="ECO:0000313" key="3">
    <source>
        <dbReference type="EMBL" id="MBB4225697.1"/>
    </source>
</evidence>
<dbReference type="Proteomes" id="UP000524450">
    <property type="component" value="Unassembled WGS sequence"/>
</dbReference>
<comment type="subcellular location">
    <subcellularLocation>
        <location evidence="2">Cell membrane</location>
        <topology evidence="2">Lipid-anchor</topology>
    </subcellularLocation>
</comment>
<accession>A0A840G331</accession>
<dbReference type="GO" id="GO:0005886">
    <property type="term" value="C:plasma membrane"/>
    <property type="evidence" value="ECO:0007669"/>
    <property type="project" value="UniProtKB-SubCell"/>
</dbReference>
<name>A0A840G331_9BURK</name>
<dbReference type="GO" id="GO:0015562">
    <property type="term" value="F:efflux transmembrane transporter activity"/>
    <property type="evidence" value="ECO:0007669"/>
    <property type="project" value="InterPro"/>
</dbReference>
<dbReference type="Gene3D" id="1.20.1600.10">
    <property type="entry name" value="Outer membrane efflux proteins (OEP)"/>
    <property type="match status" value="1"/>
</dbReference>
<dbReference type="EMBL" id="JACIFZ010000014">
    <property type="protein sequence ID" value="MBB4225697.1"/>
    <property type="molecule type" value="Genomic_DNA"/>
</dbReference>
<dbReference type="PANTHER" id="PTHR30203">
    <property type="entry name" value="OUTER MEMBRANE CATION EFFLUX PROTEIN"/>
    <property type="match status" value="1"/>
</dbReference>
<dbReference type="RefSeq" id="WP_184642439.1">
    <property type="nucleotide sequence ID" value="NZ_JACIFZ010000014.1"/>
</dbReference>
<sequence length="484" mass="50434">MKLARAFVLASAAAQALLAGCVHGPVGPDYTAPAALTAAQAASSGPFLSGGGATSEASVPPRWWRLFEDPRLDGLIAQAFEHNTDLRQALATLERATAVEAEVHGTEKPAITLNVGPSFGHVSGLSLLQRDQVPPGRLGYSMGAAVAYQVDLFGQLRRALEAAEADTGATRAAVDLVRVTVAGGTAQAYAAACSSGLQLRVARESVRLQEEALELAQRLQRAGRAGAIDAVRARAQLEILRAAIPPLEAVRQQSLYRLATLTGTAPRDFPGAVGRCEQPPRVAGLLPVGDGAALLARRPDVRQAERSLASATARIGVATGDLYPKVTLGLSSGSAGFLDRFANRETFSYSLGPLLSWTLPETGVARARIAQSEAATRVAAAHFEGTVLGALREAETALNAYARELERHAALAAARDQSLTAVDQVRALQINGKLGQLDALDAERTLASSKAALAASEARLAERQIAVFMALGGGWEASPTASPQ</sequence>
<keyword evidence="2" id="KW-1134">Transmembrane beta strand</keyword>